<gene>
    <name evidence="2" type="ORF">BRARA_I02028</name>
</gene>
<proteinExistence type="predicted"/>
<evidence type="ECO:0000313" key="3">
    <source>
        <dbReference type="Proteomes" id="UP000264353"/>
    </source>
</evidence>
<evidence type="ECO:0000313" key="2">
    <source>
        <dbReference type="EMBL" id="RID45286.1"/>
    </source>
</evidence>
<feature type="region of interest" description="Disordered" evidence="1">
    <location>
        <begin position="24"/>
        <end position="52"/>
    </location>
</feature>
<feature type="compositionally biased region" description="Polar residues" evidence="1">
    <location>
        <begin position="39"/>
        <end position="52"/>
    </location>
</feature>
<reference evidence="2 3" key="1">
    <citation type="submission" date="2018-06" db="EMBL/GenBank/DDBJ databases">
        <title>WGS assembly of Brassica rapa FPsc.</title>
        <authorList>
            <person name="Bowman J."/>
            <person name="Kohchi T."/>
            <person name="Yamato K."/>
            <person name="Jenkins J."/>
            <person name="Shu S."/>
            <person name="Ishizaki K."/>
            <person name="Yamaoka S."/>
            <person name="Nishihama R."/>
            <person name="Nakamura Y."/>
            <person name="Berger F."/>
            <person name="Adam C."/>
            <person name="Aki S."/>
            <person name="Althoff F."/>
            <person name="Araki T."/>
            <person name="Arteaga-Vazquez M."/>
            <person name="Balasubrmanian S."/>
            <person name="Bauer D."/>
            <person name="Boehm C."/>
            <person name="Briginshaw L."/>
            <person name="Caballero-Perez J."/>
            <person name="Catarino B."/>
            <person name="Chen F."/>
            <person name="Chiyoda S."/>
            <person name="Chovatia M."/>
            <person name="Davies K."/>
            <person name="Delmans M."/>
            <person name="Demura T."/>
            <person name="Dierschke T."/>
            <person name="Dolan L."/>
            <person name="Dorantes-Acosta A."/>
            <person name="Eklund D."/>
            <person name="Florent S."/>
            <person name="Flores-Sandoval E."/>
            <person name="Fujiyama A."/>
            <person name="Fukuzawa H."/>
            <person name="Galik B."/>
            <person name="Grimanelli D."/>
            <person name="Grimwood J."/>
            <person name="Grossniklaus U."/>
            <person name="Hamada T."/>
            <person name="Haseloff J."/>
            <person name="Hetherington A."/>
            <person name="Higo A."/>
            <person name="Hirakawa Y."/>
            <person name="Hundley H."/>
            <person name="Ikeda Y."/>
            <person name="Inoue K."/>
            <person name="Inoue S."/>
            <person name="Ishida S."/>
            <person name="Jia Q."/>
            <person name="Kakita M."/>
            <person name="Kanazawa T."/>
            <person name="Kawai Y."/>
            <person name="Kawashima T."/>
            <person name="Kennedy M."/>
            <person name="Kinose K."/>
            <person name="Kinoshita T."/>
            <person name="Kohara Y."/>
            <person name="Koide E."/>
            <person name="Komatsu K."/>
            <person name="Kopischke S."/>
            <person name="Kubo M."/>
            <person name="Kyozuka J."/>
            <person name="Lagercrantz U."/>
            <person name="Lin S."/>
            <person name="Lindquist E."/>
            <person name="Lipzen A."/>
            <person name="Lu C."/>
            <person name="Luna E."/>
            <person name="Martienssen R."/>
            <person name="Minamino N."/>
            <person name="Mizutani M."/>
            <person name="Mizutani M."/>
            <person name="Mochizuki N."/>
            <person name="Monte I."/>
            <person name="Mosher R."/>
            <person name="Nagasaki H."/>
            <person name="Nakagami H."/>
            <person name="Naramoto S."/>
            <person name="Nishitani K."/>
            <person name="Ohtani M."/>
            <person name="Okamoto T."/>
            <person name="Okumura M."/>
            <person name="Phillips J."/>
            <person name="Pollak B."/>
            <person name="Reinders A."/>
            <person name="Roevekamp M."/>
            <person name="Sano R."/>
            <person name="Sawa S."/>
            <person name="Schmid M."/>
            <person name="Shirakawa M."/>
            <person name="Solano R."/>
            <person name="Spunde A."/>
            <person name="Suetsugu N."/>
            <person name="Sugano S."/>
            <person name="Sugiyama A."/>
            <person name="Sun R."/>
            <person name="Suzuki Y."/>
            <person name="Takenaka M."/>
            <person name="Takezawa D."/>
            <person name="Tomogane H."/>
            <person name="Tsuzuki M."/>
            <person name="Ueda T."/>
            <person name="Umeda M."/>
            <person name="Ward J."/>
            <person name="Watanabe Y."/>
            <person name="Yazaki K."/>
            <person name="Yokoyama R."/>
            <person name="Yoshitake Y."/>
            <person name="Yotsui I."/>
            <person name="Zachgo S."/>
            <person name="Schmutz J."/>
        </authorList>
    </citation>
    <scope>NUCLEOTIDE SEQUENCE [LARGE SCALE GENOMIC DNA]</scope>
    <source>
        <strain evidence="3">cv. B-3</strain>
    </source>
</reference>
<evidence type="ECO:0000256" key="1">
    <source>
        <dbReference type="SAM" id="MobiDB-lite"/>
    </source>
</evidence>
<protein>
    <submittedName>
        <fullName evidence="2">Uncharacterized protein</fullName>
    </submittedName>
</protein>
<sequence>MTQRSRCLKPSQKLKDMEWCTISRKGRRGREPPRLAAASKNSAFYHSNTNHR</sequence>
<accession>A0A397Y3V5</accession>
<dbReference type="AlphaFoldDB" id="A0A397Y3V5"/>
<dbReference type="Proteomes" id="UP000264353">
    <property type="component" value="Chromosome A9"/>
</dbReference>
<name>A0A397Y3V5_BRACM</name>
<organism evidence="2 3">
    <name type="scientific">Brassica campestris</name>
    <name type="common">Field mustard</name>
    <dbReference type="NCBI Taxonomy" id="3711"/>
    <lineage>
        <taxon>Eukaryota</taxon>
        <taxon>Viridiplantae</taxon>
        <taxon>Streptophyta</taxon>
        <taxon>Embryophyta</taxon>
        <taxon>Tracheophyta</taxon>
        <taxon>Spermatophyta</taxon>
        <taxon>Magnoliopsida</taxon>
        <taxon>eudicotyledons</taxon>
        <taxon>Gunneridae</taxon>
        <taxon>Pentapetalae</taxon>
        <taxon>rosids</taxon>
        <taxon>malvids</taxon>
        <taxon>Brassicales</taxon>
        <taxon>Brassicaceae</taxon>
        <taxon>Brassiceae</taxon>
        <taxon>Brassica</taxon>
    </lineage>
</organism>
<dbReference type="EMBL" id="CM010636">
    <property type="protein sequence ID" value="RID45286.1"/>
    <property type="molecule type" value="Genomic_DNA"/>
</dbReference>